<dbReference type="eggNOG" id="ENOG502SEIE">
    <property type="taxonomic scope" value="Eukaryota"/>
</dbReference>
<dbReference type="EMBL" id="KI536312">
    <property type="protein sequence ID" value="ESR62489.1"/>
    <property type="molecule type" value="Genomic_DNA"/>
</dbReference>
<evidence type="ECO:0000313" key="2">
    <source>
        <dbReference type="EMBL" id="ESR62489.1"/>
    </source>
</evidence>
<feature type="region of interest" description="Disordered" evidence="1">
    <location>
        <begin position="1"/>
        <end position="30"/>
    </location>
</feature>
<dbReference type="KEGG" id="cic:CICLE_v10017421mg"/>
<dbReference type="Gramene" id="ESR62489">
    <property type="protein sequence ID" value="ESR62489"/>
    <property type="gene ID" value="CICLE_v10017421mg"/>
</dbReference>
<name>V4W8E8_CITCL</name>
<protein>
    <submittedName>
        <fullName evidence="2">Uncharacterized protein</fullName>
    </submittedName>
</protein>
<evidence type="ECO:0000256" key="1">
    <source>
        <dbReference type="SAM" id="MobiDB-lite"/>
    </source>
</evidence>
<dbReference type="OMA" id="ARRGMIN"/>
<reference evidence="2 3" key="1">
    <citation type="submission" date="2013-10" db="EMBL/GenBank/DDBJ databases">
        <authorList>
            <consortium name="International Citrus Genome Consortium"/>
            <person name="Jenkins J."/>
            <person name="Schmutz J."/>
            <person name="Prochnik S."/>
            <person name="Rokhsar D."/>
            <person name="Gmitter F."/>
            <person name="Ollitrault P."/>
            <person name="Machado M."/>
            <person name="Talon M."/>
            <person name="Wincker P."/>
            <person name="Jaillon O."/>
            <person name="Morgante M."/>
        </authorList>
    </citation>
    <scope>NUCLEOTIDE SEQUENCE</scope>
    <source>
        <strain evidence="3">cv. Clemenules</strain>
    </source>
</reference>
<proteinExistence type="predicted"/>
<dbReference type="PANTHER" id="PTHR36615">
    <property type="entry name" value="PROTEIN, PUTATIVE-RELATED"/>
    <property type="match status" value="1"/>
</dbReference>
<keyword evidence="3" id="KW-1185">Reference proteome</keyword>
<accession>V4W8E8</accession>
<evidence type="ECO:0000313" key="3">
    <source>
        <dbReference type="Proteomes" id="UP000030687"/>
    </source>
</evidence>
<dbReference type="PANTHER" id="PTHR36615:SF7">
    <property type="entry name" value="PROTEIN, PUTATIVE-RELATED"/>
    <property type="match status" value="1"/>
</dbReference>
<organism evidence="2 3">
    <name type="scientific">Citrus clementina</name>
    <name type="common">Clementine</name>
    <name type="synonym">Citrus deliciosa x Citrus sinensis</name>
    <dbReference type="NCBI Taxonomy" id="85681"/>
    <lineage>
        <taxon>Eukaryota</taxon>
        <taxon>Viridiplantae</taxon>
        <taxon>Streptophyta</taxon>
        <taxon>Embryophyta</taxon>
        <taxon>Tracheophyta</taxon>
        <taxon>Spermatophyta</taxon>
        <taxon>Magnoliopsida</taxon>
        <taxon>eudicotyledons</taxon>
        <taxon>Gunneridae</taxon>
        <taxon>Pentapetalae</taxon>
        <taxon>rosids</taxon>
        <taxon>malvids</taxon>
        <taxon>Sapindales</taxon>
        <taxon>Rutaceae</taxon>
        <taxon>Aurantioideae</taxon>
        <taxon>Citrus</taxon>
    </lineage>
</organism>
<dbReference type="AlphaFoldDB" id="V4W8E8"/>
<dbReference type="Proteomes" id="UP000030687">
    <property type="component" value="Unassembled WGS sequence"/>
</dbReference>
<gene>
    <name evidence="2" type="ORF">CICLE_v10017421mg</name>
</gene>
<dbReference type="InParanoid" id="V4W8E8"/>
<sequence length="66" mass="6897">MAYARRGMINGGNISRRLTAGGGTGRPIPKRGQVKMAILVGLAHSVASIFSHSHSNRPASASPHFS</sequence>